<protein>
    <submittedName>
        <fullName evidence="4">Trypsin-like peptidase domain-containing protein</fullName>
    </submittedName>
</protein>
<evidence type="ECO:0000256" key="1">
    <source>
        <dbReference type="PROSITE-ProRule" id="PRU00221"/>
    </source>
</evidence>
<organism evidence="4 5">
    <name type="scientific">Amycolatopsis dendrobii</name>
    <dbReference type="NCBI Taxonomy" id="2760662"/>
    <lineage>
        <taxon>Bacteria</taxon>
        <taxon>Bacillati</taxon>
        <taxon>Actinomycetota</taxon>
        <taxon>Actinomycetes</taxon>
        <taxon>Pseudonocardiales</taxon>
        <taxon>Pseudonocardiaceae</taxon>
        <taxon>Amycolatopsis</taxon>
    </lineage>
</organism>
<evidence type="ECO:0000313" key="4">
    <source>
        <dbReference type="EMBL" id="MBB1154416.1"/>
    </source>
</evidence>
<dbReference type="InterPro" id="IPR027417">
    <property type="entry name" value="P-loop_NTPase"/>
</dbReference>
<dbReference type="Gene3D" id="2.40.10.120">
    <property type="match status" value="1"/>
</dbReference>
<evidence type="ECO:0000256" key="2">
    <source>
        <dbReference type="SAM" id="MobiDB-lite"/>
    </source>
</evidence>
<dbReference type="Gene3D" id="2.130.10.10">
    <property type="entry name" value="YVTN repeat-like/Quinoprotein amine dehydrogenase"/>
    <property type="match status" value="2"/>
</dbReference>
<dbReference type="SUPFAM" id="SSF50494">
    <property type="entry name" value="Trypsin-like serine proteases"/>
    <property type="match status" value="1"/>
</dbReference>
<feature type="repeat" description="WD" evidence="1">
    <location>
        <begin position="762"/>
        <end position="787"/>
    </location>
</feature>
<dbReference type="SUPFAM" id="SSF82171">
    <property type="entry name" value="DPP6 N-terminal domain-like"/>
    <property type="match status" value="1"/>
</dbReference>
<keyword evidence="1" id="KW-0853">WD repeat</keyword>
<dbReference type="SUPFAM" id="SSF52540">
    <property type="entry name" value="P-loop containing nucleoside triphosphate hydrolases"/>
    <property type="match status" value="1"/>
</dbReference>
<dbReference type="InterPro" id="IPR001680">
    <property type="entry name" value="WD40_rpt"/>
</dbReference>
<dbReference type="Pfam" id="PF13365">
    <property type="entry name" value="Trypsin_2"/>
    <property type="match status" value="1"/>
</dbReference>
<keyword evidence="5" id="KW-1185">Reference proteome</keyword>
<dbReference type="PROSITE" id="PS50082">
    <property type="entry name" value="WD_REPEATS_2"/>
    <property type="match status" value="1"/>
</dbReference>
<accession>A0A7W3VWC0</accession>
<evidence type="ECO:0000313" key="5">
    <source>
        <dbReference type="Proteomes" id="UP000526734"/>
    </source>
</evidence>
<dbReference type="InterPro" id="IPR015943">
    <property type="entry name" value="WD40/YVTN_repeat-like_dom_sf"/>
</dbReference>
<comment type="caution">
    <text evidence="4">The sequence shown here is derived from an EMBL/GenBank/DDBJ whole genome shotgun (WGS) entry which is preliminary data.</text>
</comment>
<feature type="region of interest" description="Disordered" evidence="2">
    <location>
        <begin position="1007"/>
        <end position="1032"/>
    </location>
</feature>
<dbReference type="RefSeq" id="WP_182891462.1">
    <property type="nucleotide sequence ID" value="NZ_JACGZW010000004.1"/>
</dbReference>
<sequence>MSADPLVAAVVRISGAAGVGGAGFLVAPGRVATCAHVVADALGERRDAPLLDSLVQVEFPLLAKASRVPARVVDWQPESEDGAGDIAVLRLEAPAPPGALPAPARITDDVRGHSFRTFGFPFDQEAGIWIEGKLLGAQSTGRIQVETDARQWRIEPGFSGAPVWDDDADGVVGMVVTRANRHDTTAHLIPATALGDTWTVAAENPYRGLKPLEERDAPLLHGRDAELAGLAGQAAREDLVVVAGPSGSGKSSLVRAGLLPRLRSEGVRVLDIRPDTATEPVAMFAAAIGQPVEDPRAAANALVSDGAAVLFVDQFEEIVVADRDGARRLLELLTRMIASQRREPGQPAPLRVVLTLRARSLDALITRETAGRLNKAVRFLEPMSREELAEAITGPAAAVGGLAFEAGLVQRILDDAMDQPGTLPLVSLVLERLWQKRHGGWLTHAAYEELGRVPGALGQAADEALEALRPSEKDAARRLLVQLARPDGEAGFARRSVRLAELDAELQDIAHELAARRLVVLDEHQRADLVHQALIDYWPQLRGWLDEDRDFLVWQADLRQDIDQWEQSGQDHGGLLRGAALATARQWLAQRGSDITAPHKEYVERSYAAERRGIRRWRIVTAVALTLALAASVLTVVVLRNQATINDNLHTANAILLAQESLRDANGQDTSALQMAQAAWRENPHSSDAYGALLQQELYWRGIDRILPPQHIAPTDRILSTADGQRLIIKSADPTTPVSLWQGLAGPAPQSRALAVNPTSFLELSPDGRLLAESGNEPGVKIWDLDSPAPPLVLRADDATAFQSVSFSANGRYLAGVPNEVARPRHLQIWDLRTRRAAATTLPATLATGMVNTVYPTDDGRQVVLFEQPSDPNAKTEAVVRDTATGALVRSLGRGVLLDHGRKIAACDPETATLVDLSGTRLGQLASGVDCSSLDTDLTGQFVLLNRPGAGPLGAVHWPDGKRYLFADPTVTVNWATASTSPTPVLLPAPDGRLTALTVRNGSMQLSTVPTTDAKPADTTSWNPSARSPDGQRWAARTKTGELALLDAHQQVLKQVSVPSPTALSFDASGKHVLSVGNGMLRTYRADDLALEHEAPLPGGPSPNENGTVIAVPGQNAVVVYAKTATFWDPATGQQTAAPLPLTTQADVAEAKARPGHPGQIFVYGGKTAAVWDLPSRKAVETFRSDFFPGTPAIDPTGSFAAMVNGVGSGVVLLDLNANRMLPTMPASMNTLHGIDGEYLFGEATLDFQVWHWPDHKLVTDAKLGDLAEHRSVENGKLFLDTIPGRSPAVPLDGAAWMRHLCGINDRDFTPAEKTRLPAGAEQSRPCAQGS</sequence>
<proteinExistence type="predicted"/>
<name>A0A7W3VWC0_9PSEU</name>
<gene>
    <name evidence="4" type="ORF">H4281_14835</name>
</gene>
<reference evidence="4 5" key="1">
    <citation type="submission" date="2020-08" db="EMBL/GenBank/DDBJ databases">
        <title>Amycolatopsis sp. nov. DR6-1 isolated from Dendrobium heterocarpum.</title>
        <authorList>
            <person name="Tedsree N."/>
            <person name="Kuncharoen N."/>
            <person name="Likhitwitayawuid K."/>
            <person name="Tanasupawat S."/>
        </authorList>
    </citation>
    <scope>NUCLEOTIDE SEQUENCE [LARGE SCALE GENOMIC DNA]</scope>
    <source>
        <strain evidence="4 5">DR6-1</strain>
    </source>
</reference>
<evidence type="ECO:0000259" key="3">
    <source>
        <dbReference type="Pfam" id="PF20703"/>
    </source>
</evidence>
<dbReference type="Pfam" id="PF20703">
    <property type="entry name" value="nSTAND1"/>
    <property type="match status" value="1"/>
</dbReference>
<dbReference type="InterPro" id="IPR009003">
    <property type="entry name" value="Peptidase_S1_PA"/>
</dbReference>
<dbReference type="InterPro" id="IPR049052">
    <property type="entry name" value="nSTAND1"/>
</dbReference>
<dbReference type="Proteomes" id="UP000526734">
    <property type="component" value="Unassembled WGS sequence"/>
</dbReference>
<feature type="domain" description="Novel STAND NTPase 1" evidence="3">
    <location>
        <begin position="205"/>
        <end position="572"/>
    </location>
</feature>
<dbReference type="EMBL" id="JACGZW010000004">
    <property type="protein sequence ID" value="MBB1154416.1"/>
    <property type="molecule type" value="Genomic_DNA"/>
</dbReference>